<dbReference type="InterPro" id="IPR042451">
    <property type="entry name" value="ZPR1_A/B_dom"/>
</dbReference>
<dbReference type="GO" id="GO:0005634">
    <property type="term" value="C:nucleus"/>
    <property type="evidence" value="ECO:0007669"/>
    <property type="project" value="UniProtKB-SubCell"/>
</dbReference>
<dbReference type="SMART" id="SM00709">
    <property type="entry name" value="Zpr1"/>
    <property type="match status" value="2"/>
</dbReference>
<feature type="region of interest" description="Disordered" evidence="9">
    <location>
        <begin position="437"/>
        <end position="485"/>
    </location>
</feature>
<dbReference type="Gene3D" id="2.20.25.420">
    <property type="entry name" value="ZPR1, zinc finger domain"/>
    <property type="match status" value="2"/>
</dbReference>
<comment type="function">
    <text evidence="8">Acts as a protein folding chaperone for elongation factor 1-alpha.</text>
</comment>
<keyword evidence="3" id="KW-0479">Metal-binding</keyword>
<dbReference type="EMBL" id="JAKJXP020000007">
    <property type="protein sequence ID" value="KAK7756363.1"/>
    <property type="molecule type" value="Genomic_DNA"/>
</dbReference>
<dbReference type="FunFam" id="2.20.25.420:FF:000002">
    <property type="entry name" value="Zinc finger protein ZPR1"/>
    <property type="match status" value="1"/>
</dbReference>
<evidence type="ECO:0000313" key="12">
    <source>
        <dbReference type="Proteomes" id="UP001320420"/>
    </source>
</evidence>
<dbReference type="InterPro" id="IPR056180">
    <property type="entry name" value="ZPR1_jr_dom"/>
</dbReference>
<keyword evidence="4" id="KW-0677">Repeat</keyword>
<evidence type="ECO:0000313" key="11">
    <source>
        <dbReference type="EMBL" id="KAK7756363.1"/>
    </source>
</evidence>
<evidence type="ECO:0000256" key="2">
    <source>
        <dbReference type="ARBA" id="ARBA00008354"/>
    </source>
</evidence>
<evidence type="ECO:0000256" key="9">
    <source>
        <dbReference type="SAM" id="MobiDB-lite"/>
    </source>
</evidence>
<reference evidence="11 12" key="1">
    <citation type="submission" date="2024-02" db="EMBL/GenBank/DDBJ databases">
        <title>De novo assembly and annotation of 12 fungi associated with fruit tree decline syndrome in Ontario, Canada.</title>
        <authorList>
            <person name="Sulman M."/>
            <person name="Ellouze W."/>
            <person name="Ilyukhin E."/>
        </authorList>
    </citation>
    <scope>NUCLEOTIDE SEQUENCE [LARGE SCALE GENOMIC DNA]</scope>
    <source>
        <strain evidence="11 12">M11/M66-122</strain>
    </source>
</reference>
<dbReference type="Gene3D" id="2.60.120.1040">
    <property type="entry name" value="ZPR1, A/B domain"/>
    <property type="match status" value="2"/>
</dbReference>
<comment type="similarity">
    <text evidence="2">Belongs to the ZPR1 family.</text>
</comment>
<dbReference type="AlphaFoldDB" id="A0AAN9YRK8"/>
<keyword evidence="5 11" id="KW-0863">Zinc-finger</keyword>
<feature type="compositionally biased region" description="Basic and acidic residues" evidence="9">
    <location>
        <begin position="460"/>
        <end position="476"/>
    </location>
</feature>
<gene>
    <name evidence="11" type="primary">ZPR1</name>
    <name evidence="11" type="ORF">SLS62_001589</name>
</gene>
<evidence type="ECO:0000256" key="6">
    <source>
        <dbReference type="ARBA" id="ARBA00022833"/>
    </source>
</evidence>
<accession>A0AAN9YRK8</accession>
<evidence type="ECO:0000259" key="10">
    <source>
        <dbReference type="SMART" id="SM00709"/>
    </source>
</evidence>
<dbReference type="PANTHER" id="PTHR10876:SF0">
    <property type="entry name" value="ZINC FINGER PROTEIN ZPR1"/>
    <property type="match status" value="1"/>
</dbReference>
<sequence length="485" mass="52663">MPAPTEQTNGEATVTPTDFFESIGKKAGHLAPATNGANGTNGVHEEKVDDEKIVEEIESLCMNCHENGTTRMLLTAIPYFREVIVMSFSCDKCGFSNNEIQAAGSIQPKGSSYLLRLTALPDFERTVVKSDTAIVKFIELDLEVPAGRGQLTNVEGLLSSIVDDLELGQEARREQAPDVHAKIAEIISKGRAMLAGDAFPFRLLVDDPAGNSWISPNMRDGIGKWEKRDYIRTPEQNEALGLSASDPAPIDAAATASEDDIIPDQVYAFPATCPGCMRPCTTNMKMVDIPHFKAVVLMSTVCTECGYRSNDVKTGGEIPALGKKITLKVESAEDMARDILKSESCALECPELSLQVNPGTLGGRFTTVEGLLTQVRDDLHSQIFEASGEGGDSLASEERGKWTEFFSNLNAAIKGEKKFTVILTDPLASSYVQKAVDPDQDDPQMTIEDYQRTDEEEEDLGLKDMKTEGYEDDAKQDAAAAAESN</sequence>
<evidence type="ECO:0000256" key="1">
    <source>
        <dbReference type="ARBA" id="ARBA00004123"/>
    </source>
</evidence>
<dbReference type="GO" id="GO:0008270">
    <property type="term" value="F:zinc ion binding"/>
    <property type="evidence" value="ECO:0007669"/>
    <property type="project" value="UniProtKB-KW"/>
</dbReference>
<evidence type="ECO:0000256" key="7">
    <source>
        <dbReference type="ARBA" id="ARBA00023242"/>
    </source>
</evidence>
<name>A0AAN9YRK8_9PEZI</name>
<evidence type="ECO:0000256" key="5">
    <source>
        <dbReference type="ARBA" id="ARBA00022771"/>
    </source>
</evidence>
<dbReference type="Pfam" id="PF22794">
    <property type="entry name" value="jr-ZPR1"/>
    <property type="match status" value="2"/>
</dbReference>
<proteinExistence type="inferred from homology"/>
<evidence type="ECO:0000256" key="8">
    <source>
        <dbReference type="ARBA" id="ARBA00054139"/>
    </source>
</evidence>
<comment type="subcellular location">
    <subcellularLocation>
        <location evidence="1">Nucleus</location>
    </subcellularLocation>
</comment>
<keyword evidence="7" id="KW-0539">Nucleus</keyword>
<dbReference type="FunFam" id="2.60.120.1040:FF:000003">
    <property type="entry name" value="Zinc finger protein zpr1"/>
    <property type="match status" value="1"/>
</dbReference>
<organism evidence="11 12">
    <name type="scientific">Diatrype stigma</name>
    <dbReference type="NCBI Taxonomy" id="117547"/>
    <lineage>
        <taxon>Eukaryota</taxon>
        <taxon>Fungi</taxon>
        <taxon>Dikarya</taxon>
        <taxon>Ascomycota</taxon>
        <taxon>Pezizomycotina</taxon>
        <taxon>Sordariomycetes</taxon>
        <taxon>Xylariomycetidae</taxon>
        <taxon>Xylariales</taxon>
        <taxon>Diatrypaceae</taxon>
        <taxon>Diatrype</taxon>
    </lineage>
</organism>
<comment type="caution">
    <text evidence="11">The sequence shown here is derived from an EMBL/GenBank/DDBJ whole genome shotgun (WGS) entry which is preliminary data.</text>
</comment>
<keyword evidence="6" id="KW-0862">Zinc</keyword>
<dbReference type="InterPro" id="IPR040141">
    <property type="entry name" value="ZPR1"/>
</dbReference>
<keyword evidence="12" id="KW-1185">Reference proteome</keyword>
<dbReference type="Pfam" id="PF03367">
    <property type="entry name" value="Zn_ribbon_ZPR1"/>
    <property type="match status" value="2"/>
</dbReference>
<dbReference type="FunFam" id="2.60.120.1040:FF:000001">
    <property type="entry name" value="Zinc finger protein ZPR1"/>
    <property type="match status" value="1"/>
</dbReference>
<feature type="domain" description="Zinc finger ZPR1-type" evidence="10">
    <location>
        <begin position="59"/>
        <end position="216"/>
    </location>
</feature>
<evidence type="ECO:0000256" key="3">
    <source>
        <dbReference type="ARBA" id="ARBA00022723"/>
    </source>
</evidence>
<dbReference type="Proteomes" id="UP001320420">
    <property type="component" value="Unassembled WGS sequence"/>
</dbReference>
<dbReference type="InterPro" id="IPR042452">
    <property type="entry name" value="ZPR1_Znf1/2"/>
</dbReference>
<feature type="domain" description="Zinc finger ZPR1-type" evidence="10">
    <location>
        <begin position="271"/>
        <end position="434"/>
    </location>
</feature>
<dbReference type="FunFam" id="2.20.25.420:FF:000001">
    <property type="entry name" value="Zinc finger protein ZPR1"/>
    <property type="match status" value="1"/>
</dbReference>
<evidence type="ECO:0000256" key="4">
    <source>
        <dbReference type="ARBA" id="ARBA00022737"/>
    </source>
</evidence>
<dbReference type="NCBIfam" id="TIGR00310">
    <property type="entry name" value="ZPR1_znf"/>
    <property type="match status" value="2"/>
</dbReference>
<dbReference type="InterPro" id="IPR004457">
    <property type="entry name" value="Znf_ZPR1"/>
</dbReference>
<dbReference type="PANTHER" id="PTHR10876">
    <property type="entry name" value="ZINC FINGER PROTEIN ZPR1"/>
    <property type="match status" value="1"/>
</dbReference>
<protein>
    <submittedName>
        <fullName evidence="11">Nucleolar zinc-finger protein</fullName>
    </submittedName>
</protein>